<comment type="similarity">
    <text evidence="4">Belongs to the PqqD family.</text>
</comment>
<evidence type="ECO:0000256" key="1">
    <source>
        <dbReference type="ARBA" id="ARBA00004886"/>
    </source>
</evidence>
<dbReference type="InterPro" id="IPR008792">
    <property type="entry name" value="PQQD"/>
</dbReference>
<gene>
    <name evidence="4 5" type="primary">pqqD</name>
    <name evidence="5" type="ORF">ACFQQA_16840</name>
</gene>
<dbReference type="InterPro" id="IPR041881">
    <property type="entry name" value="PqqD_sf"/>
</dbReference>
<reference evidence="6" key="1">
    <citation type="journal article" date="2019" name="Int. J. Syst. Evol. Microbiol.">
        <title>The Global Catalogue of Microorganisms (GCM) 10K type strain sequencing project: providing services to taxonomists for standard genome sequencing and annotation.</title>
        <authorList>
            <consortium name="The Broad Institute Genomics Platform"/>
            <consortium name="The Broad Institute Genome Sequencing Center for Infectious Disease"/>
            <person name="Wu L."/>
            <person name="Ma J."/>
        </authorList>
    </citation>
    <scope>NUCLEOTIDE SEQUENCE [LARGE SCALE GENOMIC DNA]</scope>
    <source>
        <strain evidence="6">CCUG 60559</strain>
    </source>
</reference>
<organism evidence="5 6">
    <name type="scientific">Marinobacter aromaticivorans</name>
    <dbReference type="NCBI Taxonomy" id="1494078"/>
    <lineage>
        <taxon>Bacteria</taxon>
        <taxon>Pseudomonadati</taxon>
        <taxon>Pseudomonadota</taxon>
        <taxon>Gammaproteobacteria</taxon>
        <taxon>Pseudomonadales</taxon>
        <taxon>Marinobacteraceae</taxon>
        <taxon>Marinobacter</taxon>
    </lineage>
</organism>
<protein>
    <recommendedName>
        <fullName evidence="4">PqqA binding protein</fullName>
    </recommendedName>
    <alternativeName>
        <fullName evidence="4">Coenzyme PQQ synthesis protein D</fullName>
    </alternativeName>
    <alternativeName>
        <fullName evidence="4">Pyrroloquinoline quinone biosynthesis protein D</fullName>
    </alternativeName>
</protein>
<evidence type="ECO:0000256" key="2">
    <source>
        <dbReference type="ARBA" id="ARBA00011741"/>
    </source>
</evidence>
<dbReference type="Pfam" id="PF05402">
    <property type="entry name" value="PqqD"/>
    <property type="match status" value="1"/>
</dbReference>
<proteinExistence type="inferred from homology"/>
<accession>A0ABW2IZ43</accession>
<dbReference type="HAMAP" id="MF_00655">
    <property type="entry name" value="PQQ_syn_PqqD"/>
    <property type="match status" value="1"/>
</dbReference>
<name>A0ABW2IZ43_9GAMM</name>
<comment type="caution">
    <text evidence="5">The sequence shown here is derived from an EMBL/GenBank/DDBJ whole genome shotgun (WGS) entry which is preliminary data.</text>
</comment>
<dbReference type="NCBIfam" id="TIGR03859">
    <property type="entry name" value="PQQ_PqqD"/>
    <property type="match status" value="1"/>
</dbReference>
<keyword evidence="6" id="KW-1185">Reference proteome</keyword>
<comment type="pathway">
    <text evidence="1 4">Cofactor biosynthesis; pyrroloquinoline quinone biosynthesis.</text>
</comment>
<dbReference type="InterPro" id="IPR022479">
    <property type="entry name" value="PqqD_bac"/>
</dbReference>
<dbReference type="Proteomes" id="UP001596506">
    <property type="component" value="Unassembled WGS sequence"/>
</dbReference>
<dbReference type="RefSeq" id="WP_100689876.1">
    <property type="nucleotide sequence ID" value="NZ_JBHTBD010000010.1"/>
</dbReference>
<keyword evidence="3 4" id="KW-0884">PQQ biosynthesis</keyword>
<dbReference type="NCBIfam" id="NF002535">
    <property type="entry name" value="PRK02079.1"/>
    <property type="match status" value="1"/>
</dbReference>
<sequence length="99" mass="11089">MVTANPATNAVTTTNIPRFRRGFRFQWEPAQNGHVLLYPEGMVKLNESAGAILAEIDGQRCVRDIVAVLEAAFPQADALESDVIEFLEHARQQHWIELS</sequence>
<evidence type="ECO:0000313" key="5">
    <source>
        <dbReference type="EMBL" id="MFC7296389.1"/>
    </source>
</evidence>
<comment type="subunit">
    <text evidence="2 4">Monomer. Interacts with PqqE.</text>
</comment>
<dbReference type="EMBL" id="JBHTBD010000010">
    <property type="protein sequence ID" value="MFC7296389.1"/>
    <property type="molecule type" value="Genomic_DNA"/>
</dbReference>
<evidence type="ECO:0000256" key="4">
    <source>
        <dbReference type="HAMAP-Rule" id="MF_00655"/>
    </source>
</evidence>
<dbReference type="Gene3D" id="1.10.10.1150">
    <property type="entry name" value="Coenzyme PQQ synthesis protein D (PqqD)"/>
    <property type="match status" value="1"/>
</dbReference>
<comment type="function">
    <text evidence="4">Functions as a PqqA binding protein and presents PqqA to PqqE, in the pyrroloquinoline quinone (PQQ) biosynthetic pathway.</text>
</comment>
<evidence type="ECO:0000313" key="6">
    <source>
        <dbReference type="Proteomes" id="UP001596506"/>
    </source>
</evidence>
<evidence type="ECO:0000256" key="3">
    <source>
        <dbReference type="ARBA" id="ARBA00022905"/>
    </source>
</evidence>